<dbReference type="PANTHER" id="PTHR33451:SF4">
    <property type="entry name" value="NA+_H+ ANTIPORTER"/>
    <property type="match status" value="1"/>
</dbReference>
<feature type="transmembrane region" description="Helical" evidence="9">
    <location>
        <begin position="12"/>
        <end position="31"/>
    </location>
</feature>
<evidence type="ECO:0000256" key="1">
    <source>
        <dbReference type="ARBA" id="ARBA00004651"/>
    </source>
</evidence>
<reference evidence="12" key="1">
    <citation type="submission" date="2020-07" db="EMBL/GenBank/DDBJ databases">
        <title>Complete genome sequencing of Clostridia bacterium strain 12CBH8.</title>
        <authorList>
            <person name="Sakamoto M."/>
            <person name="Murakami T."/>
            <person name="Mori H."/>
        </authorList>
    </citation>
    <scope>NUCLEOTIDE SEQUENCE [LARGE SCALE GENOMIC DNA]</scope>
    <source>
        <strain evidence="12">12CBH8</strain>
    </source>
</reference>
<dbReference type="InterPro" id="IPR018461">
    <property type="entry name" value="Na/H_Antiport_NhaC-like_C"/>
</dbReference>
<evidence type="ECO:0000259" key="10">
    <source>
        <dbReference type="Pfam" id="PF03553"/>
    </source>
</evidence>
<keyword evidence="12" id="KW-1185">Reference proteome</keyword>
<feature type="transmembrane region" description="Helical" evidence="9">
    <location>
        <begin position="109"/>
        <end position="130"/>
    </location>
</feature>
<feature type="transmembrane region" description="Helical" evidence="9">
    <location>
        <begin position="80"/>
        <end position="97"/>
    </location>
</feature>
<dbReference type="GO" id="GO:0015297">
    <property type="term" value="F:antiporter activity"/>
    <property type="evidence" value="ECO:0007669"/>
    <property type="project" value="UniProtKB-KW"/>
</dbReference>
<evidence type="ECO:0000256" key="4">
    <source>
        <dbReference type="ARBA" id="ARBA00022475"/>
    </source>
</evidence>
<evidence type="ECO:0000256" key="2">
    <source>
        <dbReference type="ARBA" id="ARBA00022448"/>
    </source>
</evidence>
<keyword evidence="7 9" id="KW-0472">Membrane</keyword>
<evidence type="ECO:0000256" key="5">
    <source>
        <dbReference type="ARBA" id="ARBA00022692"/>
    </source>
</evidence>
<protein>
    <submittedName>
        <fullName evidence="11">Sodium:proton antiporter</fullName>
    </submittedName>
</protein>
<dbReference type="Proteomes" id="UP000593890">
    <property type="component" value="Chromosome"/>
</dbReference>
<evidence type="ECO:0000256" key="6">
    <source>
        <dbReference type="ARBA" id="ARBA00022989"/>
    </source>
</evidence>
<dbReference type="PANTHER" id="PTHR33451">
    <property type="entry name" value="MALATE-2H(+)/NA(+)-LACTATE ANTIPORTER"/>
    <property type="match status" value="1"/>
</dbReference>
<dbReference type="Pfam" id="PF03553">
    <property type="entry name" value="Na_H_antiporter"/>
    <property type="match status" value="2"/>
</dbReference>
<dbReference type="AlphaFoldDB" id="A0A7I8DA02"/>
<dbReference type="KEGG" id="sman:C12CBH8_20630"/>
<accession>A0A7I8DA02</accession>
<sequence>MKLDQKSKGNGWAFLPLLVFVFSYLIVGIVLESQGVDQAFYQFPTPVAAMLGIIVAFFLFKGSVSEKVDTFVKGCGDDNIIIMCLIYLLAGAFSTVAKAMGGVDATVNLGLSVLPPSVITAGLFVIAAFLGTSTGSAMGTVGALAPVAVGFADKAGIPLPLMLAAVVGGGMFGDNLSIVSDTTIAATRTQGVEMKDKFRLNLLIALPPAVITVILLLFFGSSSDAVALEGLTFNVVKVIPYLLVLVLALVGVNVLVVLTSGIVVAGIIGIVYGDLTPLSFSQNIFEGFGGMLEIFLLSMFIGGLTKMVSKAGGMDFLLRIFRKFVRGPKSAQLSIGALTLATDAATANNTVAILIDGPIAKQISQEYKLDPRKTASILDIFSCVMQGLIPYGAQILLAGSLSEGAVSPFSIVPFMWYPMLLLGFTVLSIFVPYADRILCKRPWNWEKGKAE</sequence>
<evidence type="ECO:0000313" key="12">
    <source>
        <dbReference type="Proteomes" id="UP000593890"/>
    </source>
</evidence>
<gene>
    <name evidence="11" type="ORF">C12CBH8_20630</name>
</gene>
<proteinExistence type="inferred from homology"/>
<organism evidence="11 12">
    <name type="scientific">Solibaculum mannosilyticum</name>
    <dbReference type="NCBI Taxonomy" id="2780922"/>
    <lineage>
        <taxon>Bacteria</taxon>
        <taxon>Bacillati</taxon>
        <taxon>Bacillota</taxon>
        <taxon>Clostridia</taxon>
        <taxon>Eubacteriales</taxon>
        <taxon>Oscillospiraceae</taxon>
        <taxon>Solibaculum</taxon>
    </lineage>
</organism>
<dbReference type="InterPro" id="IPR052180">
    <property type="entry name" value="NhaC_Na-H+_Antiporter"/>
</dbReference>
<evidence type="ECO:0000313" key="11">
    <source>
        <dbReference type="EMBL" id="BCI61424.1"/>
    </source>
</evidence>
<feature type="transmembrane region" description="Helical" evidence="9">
    <location>
        <begin position="43"/>
        <end position="60"/>
    </location>
</feature>
<dbReference type="EMBL" id="AP023321">
    <property type="protein sequence ID" value="BCI61424.1"/>
    <property type="molecule type" value="Genomic_DNA"/>
</dbReference>
<keyword evidence="3" id="KW-0050">Antiport</keyword>
<dbReference type="GO" id="GO:0005886">
    <property type="term" value="C:plasma membrane"/>
    <property type="evidence" value="ECO:0007669"/>
    <property type="project" value="UniProtKB-SubCell"/>
</dbReference>
<name>A0A7I8DA02_9FIRM</name>
<feature type="transmembrane region" description="Helical" evidence="9">
    <location>
        <begin position="414"/>
        <end position="434"/>
    </location>
</feature>
<keyword evidence="5 9" id="KW-0812">Transmembrane</keyword>
<comment type="subcellular location">
    <subcellularLocation>
        <location evidence="1">Cell membrane</location>
        <topology evidence="1">Multi-pass membrane protein</topology>
    </subcellularLocation>
</comment>
<evidence type="ECO:0000256" key="7">
    <source>
        <dbReference type="ARBA" id="ARBA00023136"/>
    </source>
</evidence>
<feature type="transmembrane region" description="Helical" evidence="9">
    <location>
        <begin position="239"/>
        <end position="272"/>
    </location>
</feature>
<evidence type="ECO:0000256" key="8">
    <source>
        <dbReference type="ARBA" id="ARBA00038435"/>
    </source>
</evidence>
<comment type="similarity">
    <text evidence="8">Belongs to the NhaC Na(+)/H(+) (TC 2.A.35) antiporter family.</text>
</comment>
<keyword evidence="4" id="KW-1003">Cell membrane</keyword>
<feature type="domain" description="Na+/H+ antiporter NhaC-like C-terminal" evidence="10">
    <location>
        <begin position="224"/>
        <end position="426"/>
    </location>
</feature>
<evidence type="ECO:0000256" key="3">
    <source>
        <dbReference type="ARBA" id="ARBA00022449"/>
    </source>
</evidence>
<feature type="transmembrane region" description="Helical" evidence="9">
    <location>
        <begin position="198"/>
        <end position="219"/>
    </location>
</feature>
<keyword evidence="2" id="KW-0813">Transport</keyword>
<dbReference type="RefSeq" id="WP_099322778.1">
    <property type="nucleotide sequence ID" value="NZ_AP023321.1"/>
</dbReference>
<keyword evidence="6 9" id="KW-1133">Transmembrane helix</keyword>
<evidence type="ECO:0000256" key="9">
    <source>
        <dbReference type="SAM" id="Phobius"/>
    </source>
</evidence>
<feature type="transmembrane region" description="Helical" evidence="9">
    <location>
        <begin position="284"/>
        <end position="304"/>
    </location>
</feature>
<feature type="domain" description="Na+/H+ antiporter NhaC-like C-terminal" evidence="10">
    <location>
        <begin position="24"/>
        <end position="220"/>
    </location>
</feature>